<proteinExistence type="predicted"/>
<evidence type="ECO:0000256" key="1">
    <source>
        <dbReference type="SAM" id="MobiDB-lite"/>
    </source>
</evidence>
<feature type="region of interest" description="Disordered" evidence="1">
    <location>
        <begin position="352"/>
        <end position="406"/>
    </location>
</feature>
<organism evidence="2">
    <name type="scientific">Rhizochromulina marina</name>
    <dbReference type="NCBI Taxonomy" id="1034831"/>
    <lineage>
        <taxon>Eukaryota</taxon>
        <taxon>Sar</taxon>
        <taxon>Stramenopiles</taxon>
        <taxon>Ochrophyta</taxon>
        <taxon>Dictyochophyceae</taxon>
        <taxon>Rhizochromulinales</taxon>
        <taxon>Rhizochromulina</taxon>
    </lineage>
</organism>
<sequence>MDRKQPGNVFAVEPTPRDLIRAATSKSKQLKKALRGLCSVAIVRVRDGKSSGEVQASSTARITWLDHGDVVFIGRPPVVGGCATGQLFARERSSLVTVFLSSSPRPQDRGEAGAQMIHQAVLSVHRTLGLAAARTVLVFDGRHPELPQEAWDQYQEKIRLVKADPLLRDCIIVEHDVWLHQAHGLRLAMEAHTSETSPVVFSIQDDCVVFGDVDVEFILRHLLEDDSVEYVKLFWRSDISPGAYESQPGTSHPSTPLLHSTWFWSDRPHFALRSHYTQRVWPAIAADQRVTMEQACEMPSSRDRDWGLWIYGPSGDMRREAHSKLLKAFGDNDRSAYFVRGDGAADFGGAADGAAAGSAGDALPRRACGEDGGGGEDDEGTAEKGGGWRAASPPASAGDQQLGREL</sequence>
<accession>A0A7S2SVS0</accession>
<reference evidence="2" key="1">
    <citation type="submission" date="2021-01" db="EMBL/GenBank/DDBJ databases">
        <authorList>
            <person name="Corre E."/>
            <person name="Pelletier E."/>
            <person name="Niang G."/>
            <person name="Scheremetjew M."/>
            <person name="Finn R."/>
            <person name="Kale V."/>
            <person name="Holt S."/>
            <person name="Cochrane G."/>
            <person name="Meng A."/>
            <person name="Brown T."/>
            <person name="Cohen L."/>
        </authorList>
    </citation>
    <scope>NUCLEOTIDE SEQUENCE</scope>
    <source>
        <strain evidence="2">CCMP1243</strain>
    </source>
</reference>
<gene>
    <name evidence="2" type="ORF">RMAR1173_LOCUS21859</name>
</gene>
<dbReference type="AlphaFoldDB" id="A0A7S2SVS0"/>
<dbReference type="EMBL" id="HBHJ01032987">
    <property type="protein sequence ID" value="CAD9710865.1"/>
    <property type="molecule type" value="Transcribed_RNA"/>
</dbReference>
<evidence type="ECO:0000313" key="2">
    <source>
        <dbReference type="EMBL" id="CAD9710865.1"/>
    </source>
</evidence>
<protein>
    <submittedName>
        <fullName evidence="2">Uncharacterized protein</fullName>
    </submittedName>
</protein>
<feature type="compositionally biased region" description="Low complexity" evidence="1">
    <location>
        <begin position="352"/>
        <end position="362"/>
    </location>
</feature>
<name>A0A7S2SVS0_9STRA</name>